<proteinExistence type="predicted"/>
<evidence type="ECO:0000256" key="5">
    <source>
        <dbReference type="ARBA" id="ARBA00023163"/>
    </source>
</evidence>
<dbReference type="PRINTS" id="PR00598">
    <property type="entry name" value="HTHMARR"/>
</dbReference>
<dbReference type="GO" id="GO:0003677">
    <property type="term" value="F:DNA binding"/>
    <property type="evidence" value="ECO:0007669"/>
    <property type="project" value="UniProtKB-KW"/>
</dbReference>
<keyword evidence="5" id="KW-0804">Transcription</keyword>
<feature type="domain" description="HTH marR-type" evidence="6">
    <location>
        <begin position="17"/>
        <end position="153"/>
    </location>
</feature>
<name>A0A2S9IR12_9HYPH</name>
<evidence type="ECO:0000313" key="8">
    <source>
        <dbReference type="Proteomes" id="UP000239434"/>
    </source>
</evidence>
<dbReference type="PANTHER" id="PTHR33164">
    <property type="entry name" value="TRANSCRIPTIONAL REGULATOR, MARR FAMILY"/>
    <property type="match status" value="1"/>
</dbReference>
<accession>A0A2S9IR12</accession>
<dbReference type="PROSITE" id="PS50995">
    <property type="entry name" value="HTH_MARR_2"/>
    <property type="match status" value="1"/>
</dbReference>
<dbReference type="SMART" id="SM00347">
    <property type="entry name" value="HTH_MARR"/>
    <property type="match status" value="1"/>
</dbReference>
<keyword evidence="8" id="KW-1185">Reference proteome</keyword>
<dbReference type="AlphaFoldDB" id="A0A2S9IR12"/>
<evidence type="ECO:0000313" key="7">
    <source>
        <dbReference type="EMBL" id="PRD42955.1"/>
    </source>
</evidence>
<dbReference type="PANTHER" id="PTHR33164:SF5">
    <property type="entry name" value="ORGANIC HYDROPEROXIDE RESISTANCE TRANSCRIPTIONAL REGULATOR"/>
    <property type="match status" value="1"/>
</dbReference>
<dbReference type="EMBL" id="PVBR01000009">
    <property type="protein sequence ID" value="PRD42955.1"/>
    <property type="molecule type" value="Genomic_DNA"/>
</dbReference>
<comment type="caution">
    <text evidence="7">The sequence shown here is derived from an EMBL/GenBank/DDBJ whole genome shotgun (WGS) entry which is preliminary data.</text>
</comment>
<keyword evidence="2" id="KW-0963">Cytoplasm</keyword>
<dbReference type="InterPro" id="IPR000835">
    <property type="entry name" value="HTH_MarR-typ"/>
</dbReference>
<dbReference type="InterPro" id="IPR039422">
    <property type="entry name" value="MarR/SlyA-like"/>
</dbReference>
<protein>
    <submittedName>
        <fullName evidence="7">MarR family transcriptional regulator</fullName>
    </submittedName>
</protein>
<dbReference type="Proteomes" id="UP000239434">
    <property type="component" value="Unassembled WGS sequence"/>
</dbReference>
<dbReference type="GO" id="GO:0006950">
    <property type="term" value="P:response to stress"/>
    <property type="evidence" value="ECO:0007669"/>
    <property type="project" value="TreeGrafter"/>
</dbReference>
<organism evidence="7 8">
    <name type="scientific">Phyllobacterium phragmitis</name>
    <dbReference type="NCBI Taxonomy" id="2670329"/>
    <lineage>
        <taxon>Bacteria</taxon>
        <taxon>Pseudomonadati</taxon>
        <taxon>Pseudomonadota</taxon>
        <taxon>Alphaproteobacteria</taxon>
        <taxon>Hyphomicrobiales</taxon>
        <taxon>Phyllobacteriaceae</taxon>
        <taxon>Phyllobacterium</taxon>
    </lineage>
</organism>
<evidence type="ECO:0000256" key="3">
    <source>
        <dbReference type="ARBA" id="ARBA00023015"/>
    </source>
</evidence>
<keyword evidence="3" id="KW-0805">Transcription regulation</keyword>
<keyword evidence="4" id="KW-0238">DNA-binding</keyword>
<dbReference type="FunFam" id="1.10.10.10:FF:000163">
    <property type="entry name" value="MarR family transcriptional regulator"/>
    <property type="match status" value="1"/>
</dbReference>
<dbReference type="GO" id="GO:0005737">
    <property type="term" value="C:cytoplasm"/>
    <property type="evidence" value="ECO:0007669"/>
    <property type="project" value="UniProtKB-SubCell"/>
</dbReference>
<dbReference type="Gene3D" id="1.10.10.10">
    <property type="entry name" value="Winged helix-like DNA-binding domain superfamily/Winged helix DNA-binding domain"/>
    <property type="match status" value="1"/>
</dbReference>
<dbReference type="SUPFAM" id="SSF46785">
    <property type="entry name" value="Winged helix' DNA-binding domain"/>
    <property type="match status" value="1"/>
</dbReference>
<evidence type="ECO:0000256" key="4">
    <source>
        <dbReference type="ARBA" id="ARBA00023125"/>
    </source>
</evidence>
<dbReference type="InterPro" id="IPR036388">
    <property type="entry name" value="WH-like_DNA-bd_sf"/>
</dbReference>
<dbReference type="RefSeq" id="WP_105742619.1">
    <property type="nucleotide sequence ID" value="NZ_PVBR01000009.1"/>
</dbReference>
<comment type="subcellular location">
    <subcellularLocation>
        <location evidence="1">Cytoplasm</location>
    </subcellularLocation>
</comment>
<evidence type="ECO:0000256" key="2">
    <source>
        <dbReference type="ARBA" id="ARBA00022490"/>
    </source>
</evidence>
<sequence>MPRPEDDHKPDDALKLGDFLCFAVYSANHAFNRVYKPLLDKLGLTYPQYLVMVLLWTQDDQTVGNLGEKLFLESSTLTPLLKRLEALGHIKRSRDPVDERQVRVQLTDKGRALRENALDIPPCILDASGLEAGQANRLLSEITALRNALERYK</sequence>
<dbReference type="InterPro" id="IPR055166">
    <property type="entry name" value="Transc_reg_Sar_Rot_HTH"/>
</dbReference>
<reference evidence="7 8" key="1">
    <citation type="submission" date="2018-02" db="EMBL/GenBank/DDBJ databases">
        <title>The draft genome of Phyllobacterium sp. 1N-3.</title>
        <authorList>
            <person name="Liu L."/>
            <person name="Li L."/>
            <person name="Zhang X."/>
            <person name="Wang T."/>
            <person name="Liang L."/>
        </authorList>
    </citation>
    <scope>NUCLEOTIDE SEQUENCE [LARGE SCALE GENOMIC DNA]</scope>
    <source>
        <strain evidence="7 8">1N-3</strain>
    </source>
</reference>
<dbReference type="GO" id="GO:0003700">
    <property type="term" value="F:DNA-binding transcription factor activity"/>
    <property type="evidence" value="ECO:0007669"/>
    <property type="project" value="InterPro"/>
</dbReference>
<dbReference type="InterPro" id="IPR036390">
    <property type="entry name" value="WH_DNA-bd_sf"/>
</dbReference>
<gene>
    <name evidence="7" type="ORF">C5748_14425</name>
</gene>
<dbReference type="Pfam" id="PF22381">
    <property type="entry name" value="Staph_reg_Sar_Rot"/>
    <property type="match status" value="1"/>
</dbReference>
<evidence type="ECO:0000256" key="1">
    <source>
        <dbReference type="ARBA" id="ARBA00004496"/>
    </source>
</evidence>
<evidence type="ECO:0000259" key="6">
    <source>
        <dbReference type="PROSITE" id="PS50995"/>
    </source>
</evidence>